<evidence type="ECO:0000313" key="5">
    <source>
        <dbReference type="Proteomes" id="UP001499843"/>
    </source>
</evidence>
<dbReference type="Pfam" id="PF01345">
    <property type="entry name" value="DUF11"/>
    <property type="match status" value="1"/>
</dbReference>
<dbReference type="Gene3D" id="2.60.40.10">
    <property type="entry name" value="Immunoglobulins"/>
    <property type="match status" value="1"/>
</dbReference>
<dbReference type="Gene3D" id="3.40.390.10">
    <property type="entry name" value="Collagenase (Catalytic Domain)"/>
    <property type="match status" value="1"/>
</dbReference>
<reference evidence="5" key="1">
    <citation type="journal article" date="2019" name="Int. J. Syst. Evol. Microbiol.">
        <title>The Global Catalogue of Microorganisms (GCM) 10K type strain sequencing project: providing services to taxonomists for standard genome sequencing and annotation.</title>
        <authorList>
            <consortium name="The Broad Institute Genomics Platform"/>
            <consortium name="The Broad Institute Genome Sequencing Center for Infectious Disease"/>
            <person name="Wu L."/>
            <person name="Ma J."/>
        </authorList>
    </citation>
    <scope>NUCLEOTIDE SEQUENCE [LARGE SCALE GENOMIC DNA]</scope>
    <source>
        <strain evidence="5">JCM 16114</strain>
    </source>
</reference>
<dbReference type="Proteomes" id="UP001499843">
    <property type="component" value="Unassembled WGS sequence"/>
</dbReference>
<keyword evidence="1" id="KW-0732">Signal</keyword>
<dbReference type="Pfam" id="PF10633">
    <property type="entry name" value="NPCBM_assoc"/>
    <property type="match status" value="1"/>
</dbReference>
<comment type="caution">
    <text evidence="4">The sequence shown here is derived from an EMBL/GenBank/DDBJ whole genome shotgun (WGS) entry which is preliminary data.</text>
</comment>
<gene>
    <name evidence="4" type="ORF">GCM10009850_044260</name>
</gene>
<dbReference type="InterPro" id="IPR001434">
    <property type="entry name" value="OmcB-like_DUF11"/>
</dbReference>
<proteinExistence type="predicted"/>
<evidence type="ECO:0000259" key="2">
    <source>
        <dbReference type="Pfam" id="PF01345"/>
    </source>
</evidence>
<evidence type="ECO:0000256" key="1">
    <source>
        <dbReference type="SAM" id="SignalP"/>
    </source>
</evidence>
<dbReference type="InterPro" id="IPR013783">
    <property type="entry name" value="Ig-like_fold"/>
</dbReference>
<feature type="domain" description="DUF11" evidence="2">
    <location>
        <begin position="593"/>
        <end position="700"/>
    </location>
</feature>
<sequence length="955" mass="100480">MGTWARWGKALAAAWLVVAGLTALPAGQAAAAAPPATQPVTIRIMSVECASACDGTGIESSGMGPPDFYGVLSIGSRSMTTPVVPDKAQVFIPQGWTLTAEVPTSLPEVELVVQIKDEDPDLDPNGDDVADISARSGDTSARVKLNLVSGKLSGDLTDPTGCTRGGGDGHPVQVCYDIRPYTFEDGDGDGFTDYAEHRGLDFDGDGTIDLHLEQWADPQRRDLFAEIDWMTGFQPQSGVLAAVERVFADAPVTNEATRVQGLALHLIADEEVPHSETLRLENDRDANVTDFDDLKSGRADLTCAHGGEDGHFGTPADRSSPVCEQILLYKRLHYRYGIFADGLYPPTVPGPNNTTLPNTASGRAELDDRGGNDFMVTLGRLARNVDLNDFGGRAAVEQATLLHELGHTFGLGHGGRTDNGRVDRVNCKPNYLSVMNYPLQFATAASLPAERQLDPNRPLDYQRLVNVQTLNEAALDETVQPGVAGAGSRRVIWGGNGAGRWFHGPANERLNWKIDSLPGGGPKLEPSVAVDLNHLTMFKECDEASPNQELVSRSDWDRLVYDFSGSPLFSDGVHGTFPEEIDAVDLRRLATADLNVTKTVDKRDALPGDELTYTITAGNAGPATATAVSVTDTPPTGQDVTRTLPDLPADGRAEQQVTYTVPCAVTDGQVLTNRVKVTGKDAAGQPEPDWMLADNTATADTTAHTPRVALAVEGTPSAGAGETLTYTVTYRNTGSAPATGVVLTLDAPDGVSPRTLRQEVGTVAAGGSGTARFSVRTSLLTAGGTSVAVTASAAYGGAGGCAYPAASATATSTVTEQPPGRDPQIPALWLLRAGSLPAELLARVQATDARFDGADGSAPDGVLKAAEVRRVLLNPVAPLRSELLTVYLNLGERRVNAATRIESLIAAKLGTATVAAAARHGQATLALPGTPANLPAYATAETLLASINLNLSPRY</sequence>
<evidence type="ECO:0000259" key="3">
    <source>
        <dbReference type="Pfam" id="PF10633"/>
    </source>
</evidence>
<dbReference type="NCBIfam" id="TIGR01451">
    <property type="entry name" value="B_ant_repeat"/>
    <property type="match status" value="2"/>
</dbReference>
<evidence type="ECO:0008006" key="6">
    <source>
        <dbReference type="Google" id="ProtNLM"/>
    </source>
</evidence>
<feature type="signal peptide" evidence="1">
    <location>
        <begin position="1"/>
        <end position="31"/>
    </location>
</feature>
<organism evidence="4 5">
    <name type="scientific">Nonomuraea monospora</name>
    <dbReference type="NCBI Taxonomy" id="568818"/>
    <lineage>
        <taxon>Bacteria</taxon>
        <taxon>Bacillati</taxon>
        <taxon>Actinomycetota</taxon>
        <taxon>Actinomycetes</taxon>
        <taxon>Streptosporangiales</taxon>
        <taxon>Streptosporangiaceae</taxon>
        <taxon>Nonomuraea</taxon>
    </lineage>
</organism>
<dbReference type="InterPro" id="IPR018905">
    <property type="entry name" value="A-galactase_NEW3"/>
</dbReference>
<evidence type="ECO:0000313" key="4">
    <source>
        <dbReference type="EMBL" id="GAA2208968.1"/>
    </source>
</evidence>
<accession>A0ABP5PEE0</accession>
<dbReference type="EMBL" id="BAAAQX010000010">
    <property type="protein sequence ID" value="GAA2208968.1"/>
    <property type="molecule type" value="Genomic_DNA"/>
</dbReference>
<name>A0ABP5PEE0_9ACTN</name>
<dbReference type="InterPro" id="IPR051172">
    <property type="entry name" value="Chlamydia_OmcB"/>
</dbReference>
<dbReference type="InterPro" id="IPR024079">
    <property type="entry name" value="MetalloPept_cat_dom_sf"/>
</dbReference>
<protein>
    <recommendedName>
        <fullName evidence="6">DUF11 domain-containing protein</fullName>
    </recommendedName>
</protein>
<keyword evidence="5" id="KW-1185">Reference proteome</keyword>
<dbReference type="SUPFAM" id="SSF55486">
    <property type="entry name" value="Metalloproteases ('zincins'), catalytic domain"/>
    <property type="match status" value="1"/>
</dbReference>
<dbReference type="PANTHER" id="PTHR34819">
    <property type="entry name" value="LARGE CYSTEINE-RICH PERIPLASMIC PROTEIN OMCB"/>
    <property type="match status" value="1"/>
</dbReference>
<dbReference type="RefSeq" id="WP_344477612.1">
    <property type="nucleotide sequence ID" value="NZ_BAAAQX010000010.1"/>
</dbReference>
<dbReference type="InterPro" id="IPR047589">
    <property type="entry name" value="DUF11_rpt"/>
</dbReference>
<feature type="domain" description="Alpha-galactosidase NEW3" evidence="3">
    <location>
        <begin position="720"/>
        <end position="795"/>
    </location>
</feature>
<feature type="chain" id="PRO_5045706762" description="DUF11 domain-containing protein" evidence="1">
    <location>
        <begin position="32"/>
        <end position="955"/>
    </location>
</feature>